<name>A0A9N9KM23_9HELO</name>
<proteinExistence type="predicted"/>
<evidence type="ECO:0000256" key="1">
    <source>
        <dbReference type="SAM" id="MobiDB-lite"/>
    </source>
</evidence>
<dbReference type="EMBL" id="CAJVRL010000014">
    <property type="protein sequence ID" value="CAG8949488.1"/>
    <property type="molecule type" value="Genomic_DNA"/>
</dbReference>
<evidence type="ECO:0000313" key="2">
    <source>
        <dbReference type="EMBL" id="CAG8949488.1"/>
    </source>
</evidence>
<feature type="region of interest" description="Disordered" evidence="1">
    <location>
        <begin position="32"/>
        <end position="58"/>
    </location>
</feature>
<accession>A0A9N9KM23</accession>
<reference evidence="2" key="1">
    <citation type="submission" date="2021-07" db="EMBL/GenBank/DDBJ databases">
        <authorList>
            <person name="Durling M."/>
        </authorList>
    </citation>
    <scope>NUCLEOTIDE SEQUENCE</scope>
</reference>
<protein>
    <submittedName>
        <fullName evidence="2">Uncharacterized protein</fullName>
    </submittedName>
</protein>
<dbReference type="AlphaFoldDB" id="A0A9N9KM23"/>
<gene>
    <name evidence="2" type="ORF">HYFRA_00007718</name>
</gene>
<evidence type="ECO:0000313" key="3">
    <source>
        <dbReference type="Proteomes" id="UP000696280"/>
    </source>
</evidence>
<organism evidence="2 3">
    <name type="scientific">Hymenoscyphus fraxineus</name>
    <dbReference type="NCBI Taxonomy" id="746836"/>
    <lineage>
        <taxon>Eukaryota</taxon>
        <taxon>Fungi</taxon>
        <taxon>Dikarya</taxon>
        <taxon>Ascomycota</taxon>
        <taxon>Pezizomycotina</taxon>
        <taxon>Leotiomycetes</taxon>
        <taxon>Helotiales</taxon>
        <taxon>Helotiaceae</taxon>
        <taxon>Hymenoscyphus</taxon>
    </lineage>
</organism>
<comment type="caution">
    <text evidence="2">The sequence shown here is derived from an EMBL/GenBank/DDBJ whole genome shotgun (WGS) entry which is preliminary data.</text>
</comment>
<keyword evidence="3" id="KW-1185">Reference proteome</keyword>
<dbReference type="Proteomes" id="UP000696280">
    <property type="component" value="Unassembled WGS sequence"/>
</dbReference>
<sequence length="94" mass="10783">MAIYILPSYKAIYKYSSRGRPPHFPMAAHETLQHKPQSGKEHNHAVEKHRRVRNWSSPEHTNSIKAFFRSTVPNKYSAPCGNLETQKPGAWQAV</sequence>